<evidence type="ECO:0000313" key="2">
    <source>
        <dbReference type="Proteomes" id="UP000199558"/>
    </source>
</evidence>
<proteinExistence type="predicted"/>
<dbReference type="AlphaFoldDB" id="A0A1A9BHJ2"/>
<accession>A0A1A9BHJ2</accession>
<gene>
    <name evidence="1" type="ORF">GA0070622_5646</name>
</gene>
<evidence type="ECO:0000313" key="1">
    <source>
        <dbReference type="EMBL" id="SBT68541.1"/>
    </source>
</evidence>
<organism evidence="1 2">
    <name type="scientific">Micromonospora sediminicola</name>
    <dbReference type="NCBI Taxonomy" id="946078"/>
    <lineage>
        <taxon>Bacteria</taxon>
        <taxon>Bacillati</taxon>
        <taxon>Actinomycetota</taxon>
        <taxon>Actinomycetes</taxon>
        <taxon>Micromonosporales</taxon>
        <taxon>Micromonosporaceae</taxon>
        <taxon>Micromonospora</taxon>
    </lineage>
</organism>
<dbReference type="EMBL" id="FLRH01000004">
    <property type="protein sequence ID" value="SBT68541.1"/>
    <property type="molecule type" value="Genomic_DNA"/>
</dbReference>
<dbReference type="Proteomes" id="UP000199558">
    <property type="component" value="Unassembled WGS sequence"/>
</dbReference>
<keyword evidence="2" id="KW-1185">Reference proteome</keyword>
<sequence length="97" mass="10392">MGTGLLNRWYMYWPASVNRDMVAVPPEPIAVPGPLSQLAVSTVVESVPALDFTSMLSKSWLSRVVNHSARSTVRVSVVAVAAVAARMAAERSAMFCA</sequence>
<reference evidence="2" key="1">
    <citation type="submission" date="2016-06" db="EMBL/GenBank/DDBJ databases">
        <authorList>
            <person name="Varghese N."/>
            <person name="Submissions Spin"/>
        </authorList>
    </citation>
    <scope>NUCLEOTIDE SEQUENCE [LARGE SCALE GENOMIC DNA]</scope>
    <source>
        <strain evidence="2">DSM 45794</strain>
    </source>
</reference>
<name>A0A1A9BHJ2_9ACTN</name>
<protein>
    <submittedName>
        <fullName evidence="1">Uncharacterized protein</fullName>
    </submittedName>
</protein>